<name>A0ABN8Y7J6_RANTA</name>
<dbReference type="EMBL" id="OX459951">
    <property type="protein sequence ID" value="CAI9157344.1"/>
    <property type="molecule type" value="Genomic_DNA"/>
</dbReference>
<proteinExistence type="predicted"/>
<feature type="compositionally biased region" description="Basic and acidic residues" evidence="1">
    <location>
        <begin position="7"/>
        <end position="17"/>
    </location>
</feature>
<evidence type="ECO:0000256" key="1">
    <source>
        <dbReference type="SAM" id="MobiDB-lite"/>
    </source>
</evidence>
<accession>A0ABN8Y7J6</accession>
<feature type="compositionally biased region" description="Gly residues" evidence="1">
    <location>
        <begin position="19"/>
        <end position="29"/>
    </location>
</feature>
<sequence>MGKWRGHRDEAEARPERLGAGGREGGGAPGRSHRSGAGSQVSALWPGRAGRRLEIRHRILADSAGVGGTSEGGAGTWLGSGRRNPGLKREGAPELRVSGPVRRGRSWGSGGEGQGPGSNPGPTPNLLCDLRLVSVRL</sequence>
<evidence type="ECO:0000313" key="3">
    <source>
        <dbReference type="Proteomes" id="UP001176941"/>
    </source>
</evidence>
<organism evidence="2 3">
    <name type="scientific">Rangifer tarandus platyrhynchus</name>
    <name type="common">Svalbard reindeer</name>
    <dbReference type="NCBI Taxonomy" id="3082113"/>
    <lineage>
        <taxon>Eukaryota</taxon>
        <taxon>Metazoa</taxon>
        <taxon>Chordata</taxon>
        <taxon>Craniata</taxon>
        <taxon>Vertebrata</taxon>
        <taxon>Euteleostomi</taxon>
        <taxon>Mammalia</taxon>
        <taxon>Eutheria</taxon>
        <taxon>Laurasiatheria</taxon>
        <taxon>Artiodactyla</taxon>
        <taxon>Ruminantia</taxon>
        <taxon>Pecora</taxon>
        <taxon>Cervidae</taxon>
        <taxon>Odocoileinae</taxon>
        <taxon>Rangifer</taxon>
    </lineage>
</organism>
<dbReference type="Proteomes" id="UP001176941">
    <property type="component" value="Chromosome 15"/>
</dbReference>
<gene>
    <name evidence="2" type="ORF">MRATA1EN1_LOCUS6306</name>
</gene>
<protein>
    <submittedName>
        <fullName evidence="2">Uncharacterized protein</fullName>
    </submittedName>
</protein>
<feature type="compositionally biased region" description="Gly residues" evidence="1">
    <location>
        <begin position="65"/>
        <end position="78"/>
    </location>
</feature>
<feature type="region of interest" description="Disordered" evidence="1">
    <location>
        <begin position="1"/>
        <end position="48"/>
    </location>
</feature>
<keyword evidence="3" id="KW-1185">Reference proteome</keyword>
<evidence type="ECO:0000313" key="2">
    <source>
        <dbReference type="EMBL" id="CAI9157344.1"/>
    </source>
</evidence>
<reference evidence="2" key="1">
    <citation type="submission" date="2023-04" db="EMBL/GenBank/DDBJ databases">
        <authorList>
            <consortium name="ELIXIR-Norway"/>
        </authorList>
    </citation>
    <scope>NUCLEOTIDE SEQUENCE [LARGE SCALE GENOMIC DNA]</scope>
</reference>
<feature type="compositionally biased region" description="Gly residues" evidence="1">
    <location>
        <begin position="107"/>
        <end position="118"/>
    </location>
</feature>
<feature type="region of interest" description="Disordered" evidence="1">
    <location>
        <begin position="60"/>
        <end position="126"/>
    </location>
</feature>